<accession>A0A2S7VLN7</accession>
<feature type="transmembrane region" description="Helical" evidence="10">
    <location>
        <begin position="29"/>
        <end position="47"/>
    </location>
</feature>
<keyword evidence="8 10" id="KW-1133">Transmembrane helix</keyword>
<dbReference type="PROSITE" id="PS50928">
    <property type="entry name" value="ABC_TM1"/>
    <property type="match status" value="1"/>
</dbReference>
<feature type="transmembrane region" description="Helical" evidence="10">
    <location>
        <begin position="88"/>
        <end position="106"/>
    </location>
</feature>
<keyword evidence="9 10" id="KW-0472">Membrane</keyword>
<keyword evidence="7" id="KW-0029">Amino-acid transport</keyword>
<feature type="transmembrane region" description="Helical" evidence="10">
    <location>
        <begin position="175"/>
        <end position="195"/>
    </location>
</feature>
<dbReference type="GO" id="GO:0043190">
    <property type="term" value="C:ATP-binding cassette (ABC) transporter complex"/>
    <property type="evidence" value="ECO:0007669"/>
    <property type="project" value="InterPro"/>
</dbReference>
<feature type="domain" description="ABC transmembrane type-1" evidence="11">
    <location>
        <begin position="82"/>
        <end position="298"/>
    </location>
</feature>
<evidence type="ECO:0000256" key="7">
    <source>
        <dbReference type="ARBA" id="ARBA00022970"/>
    </source>
</evidence>
<dbReference type="GO" id="GO:0006865">
    <property type="term" value="P:amino acid transport"/>
    <property type="evidence" value="ECO:0007669"/>
    <property type="project" value="UniProtKB-KW"/>
</dbReference>
<dbReference type="InterPro" id="IPR010065">
    <property type="entry name" value="AA_ABC_transptr_permease_3TM"/>
</dbReference>
<dbReference type="NCBIfam" id="TIGR01726">
    <property type="entry name" value="HEQRo_perm_3TM"/>
    <property type="match status" value="1"/>
</dbReference>
<dbReference type="AlphaFoldDB" id="A0A2S7VLN7"/>
<comment type="function">
    <text evidence="1">Part of the binding-protein-dependent transport system for glutamine; probably responsible for the translocation of the substrate across the membrane.</text>
</comment>
<dbReference type="RefSeq" id="WP_105062477.1">
    <property type="nucleotide sequence ID" value="NZ_MSCJ01000003.1"/>
</dbReference>
<keyword evidence="4 10" id="KW-0813">Transport</keyword>
<dbReference type="SUPFAM" id="SSF161098">
    <property type="entry name" value="MetI-like"/>
    <property type="match status" value="1"/>
</dbReference>
<evidence type="ECO:0000313" key="12">
    <source>
        <dbReference type="EMBL" id="PQJ62692.1"/>
    </source>
</evidence>
<comment type="subcellular location">
    <subcellularLocation>
        <location evidence="2">Cell inner membrane</location>
        <topology evidence="2">Multi-pass membrane protein</topology>
    </subcellularLocation>
    <subcellularLocation>
        <location evidence="10">Cell membrane</location>
        <topology evidence="10">Multi-pass membrane protein</topology>
    </subcellularLocation>
</comment>
<protein>
    <submittedName>
        <fullName evidence="12">Amino acid ABC transporter permease</fullName>
    </submittedName>
</protein>
<feature type="transmembrane region" description="Helical" evidence="10">
    <location>
        <begin position="226"/>
        <end position="248"/>
    </location>
</feature>
<evidence type="ECO:0000256" key="1">
    <source>
        <dbReference type="ARBA" id="ARBA00003159"/>
    </source>
</evidence>
<evidence type="ECO:0000256" key="10">
    <source>
        <dbReference type="RuleBase" id="RU363032"/>
    </source>
</evidence>
<keyword evidence="5" id="KW-1003">Cell membrane</keyword>
<evidence type="ECO:0000256" key="6">
    <source>
        <dbReference type="ARBA" id="ARBA00022692"/>
    </source>
</evidence>
<comment type="caution">
    <text evidence="12">The sequence shown here is derived from an EMBL/GenBank/DDBJ whole genome shotgun (WGS) entry which is preliminary data.</text>
</comment>
<dbReference type="InterPro" id="IPR035906">
    <property type="entry name" value="MetI-like_sf"/>
</dbReference>
<gene>
    <name evidence="12" type="ORF">BTO08_20930</name>
</gene>
<reference evidence="12 13" key="1">
    <citation type="submission" date="2016-12" db="EMBL/GenBank/DDBJ databases">
        <title>Diversity of luminous bacteria.</title>
        <authorList>
            <person name="Yoshizawa S."/>
            <person name="Kogure K."/>
        </authorList>
    </citation>
    <scope>NUCLEOTIDE SEQUENCE [LARGE SCALE GENOMIC DNA]</scope>
    <source>
        <strain evidence="12 13">LC1-200</strain>
    </source>
</reference>
<dbReference type="PANTHER" id="PTHR30614:SF20">
    <property type="entry name" value="GLUTAMINE TRANSPORT SYSTEM PERMEASE PROTEIN GLNP"/>
    <property type="match status" value="1"/>
</dbReference>
<evidence type="ECO:0000256" key="4">
    <source>
        <dbReference type="ARBA" id="ARBA00022448"/>
    </source>
</evidence>
<evidence type="ECO:0000256" key="8">
    <source>
        <dbReference type="ARBA" id="ARBA00022989"/>
    </source>
</evidence>
<evidence type="ECO:0000256" key="3">
    <source>
        <dbReference type="ARBA" id="ARBA00010072"/>
    </source>
</evidence>
<dbReference type="InterPro" id="IPR000515">
    <property type="entry name" value="MetI-like"/>
</dbReference>
<dbReference type="CDD" id="cd06261">
    <property type="entry name" value="TM_PBP2"/>
    <property type="match status" value="1"/>
</dbReference>
<feature type="transmembrane region" description="Helical" evidence="10">
    <location>
        <begin position="279"/>
        <end position="298"/>
    </location>
</feature>
<dbReference type="InterPro" id="IPR043429">
    <property type="entry name" value="ArtM/GltK/GlnP/TcyL/YhdX-like"/>
</dbReference>
<dbReference type="PANTHER" id="PTHR30614">
    <property type="entry name" value="MEMBRANE COMPONENT OF AMINO ACID ABC TRANSPORTER"/>
    <property type="match status" value="1"/>
</dbReference>
<dbReference type="Proteomes" id="UP000238730">
    <property type="component" value="Unassembled WGS sequence"/>
</dbReference>
<name>A0A2S7VLN7_PHOAN</name>
<sequence>MSSCSTTKEATSQPNKRSAASFTLPQLKLLDYILLLVVGCFLGWLYYRSSIGIHYHWQWQKAFDLVFSSSQNNEIPYFFQGVVSTIRISLWGMLFAAIFGLLLALARRSSLLFLRLPANAYIQLVRNIPPLVFVFIFYFFISSQLVPLLGLNDLFRFYNGQENAFQSFLFGSSQLWENLFSGILCVGLIAAAYIAEVIRAGLDSIDNGQWEAADSLGLYKFDRFRFVIFPQAIAGIVPALAGQFISIVKDSSIISLISIQEITFVGSEMANSSGLIFEIWLLVGAVYLVLCLSLSLLFSKLEKRSLRHLQR</sequence>
<evidence type="ECO:0000256" key="2">
    <source>
        <dbReference type="ARBA" id="ARBA00004429"/>
    </source>
</evidence>
<comment type="similarity">
    <text evidence="3">Belongs to the binding-protein-dependent transport system permease family. HisMQ subfamily.</text>
</comment>
<evidence type="ECO:0000259" key="11">
    <source>
        <dbReference type="PROSITE" id="PS50928"/>
    </source>
</evidence>
<evidence type="ECO:0000256" key="5">
    <source>
        <dbReference type="ARBA" id="ARBA00022475"/>
    </source>
</evidence>
<dbReference type="GO" id="GO:0022857">
    <property type="term" value="F:transmembrane transporter activity"/>
    <property type="evidence" value="ECO:0007669"/>
    <property type="project" value="InterPro"/>
</dbReference>
<keyword evidence="6 10" id="KW-0812">Transmembrane</keyword>
<proteinExistence type="inferred from homology"/>
<evidence type="ECO:0000256" key="9">
    <source>
        <dbReference type="ARBA" id="ARBA00023136"/>
    </source>
</evidence>
<dbReference type="Pfam" id="PF00528">
    <property type="entry name" value="BPD_transp_1"/>
    <property type="match status" value="1"/>
</dbReference>
<feature type="transmembrane region" description="Helical" evidence="10">
    <location>
        <begin position="127"/>
        <end position="149"/>
    </location>
</feature>
<dbReference type="OrthoDB" id="9809799at2"/>
<organism evidence="12 13">
    <name type="scientific">Photobacterium angustum</name>
    <dbReference type="NCBI Taxonomy" id="661"/>
    <lineage>
        <taxon>Bacteria</taxon>
        <taxon>Pseudomonadati</taxon>
        <taxon>Pseudomonadota</taxon>
        <taxon>Gammaproteobacteria</taxon>
        <taxon>Vibrionales</taxon>
        <taxon>Vibrionaceae</taxon>
        <taxon>Photobacterium</taxon>
    </lineage>
</organism>
<dbReference type="EMBL" id="MSCJ01000003">
    <property type="protein sequence ID" value="PQJ62692.1"/>
    <property type="molecule type" value="Genomic_DNA"/>
</dbReference>
<dbReference type="Gene3D" id="1.10.3720.10">
    <property type="entry name" value="MetI-like"/>
    <property type="match status" value="1"/>
</dbReference>
<evidence type="ECO:0000313" key="13">
    <source>
        <dbReference type="Proteomes" id="UP000238730"/>
    </source>
</evidence>